<name>A0A9W7CTI1_9STRA</name>
<protein>
    <submittedName>
        <fullName evidence="1">Unnamed protein product</fullName>
    </submittedName>
</protein>
<reference evidence="1" key="1">
    <citation type="submission" date="2023-04" db="EMBL/GenBank/DDBJ databases">
        <title>Phytophthora fragariaefolia NBRC 109709.</title>
        <authorList>
            <person name="Ichikawa N."/>
            <person name="Sato H."/>
            <person name="Tonouchi N."/>
        </authorList>
    </citation>
    <scope>NUCLEOTIDE SEQUENCE</scope>
    <source>
        <strain evidence="1">NBRC 109709</strain>
    </source>
</reference>
<sequence length="198" mass="21800">MTQEFEGATKLFRKLWAKLIAAGWKARKPSGLSDDHIYVRPGVSGRLKLLQRGVDYFVDYAPKARLVAAEATLMPTATGPVLPPPPPSQLPAKPQRQAIVKSSRGTQVAATELTSRARAVPKATELSRPAVLEATEWPSRARAVPEATEWSNRARDVPEATELVDLEAGHYDTLEDFDDGAFLDAMRREVLLKICQRA</sequence>
<accession>A0A9W7CTI1</accession>
<keyword evidence="2" id="KW-1185">Reference proteome</keyword>
<evidence type="ECO:0000313" key="1">
    <source>
        <dbReference type="EMBL" id="GMF41113.1"/>
    </source>
</evidence>
<dbReference type="AlphaFoldDB" id="A0A9W7CTI1"/>
<proteinExistence type="predicted"/>
<dbReference type="EMBL" id="BSXT01001309">
    <property type="protein sequence ID" value="GMF41113.1"/>
    <property type="molecule type" value="Genomic_DNA"/>
</dbReference>
<gene>
    <name evidence="1" type="ORF">Pfra01_001288200</name>
</gene>
<dbReference type="Proteomes" id="UP001165121">
    <property type="component" value="Unassembled WGS sequence"/>
</dbReference>
<comment type="caution">
    <text evidence="1">The sequence shown here is derived from an EMBL/GenBank/DDBJ whole genome shotgun (WGS) entry which is preliminary data.</text>
</comment>
<evidence type="ECO:0000313" key="2">
    <source>
        <dbReference type="Proteomes" id="UP001165121"/>
    </source>
</evidence>
<organism evidence="1 2">
    <name type="scientific">Phytophthora fragariaefolia</name>
    <dbReference type="NCBI Taxonomy" id="1490495"/>
    <lineage>
        <taxon>Eukaryota</taxon>
        <taxon>Sar</taxon>
        <taxon>Stramenopiles</taxon>
        <taxon>Oomycota</taxon>
        <taxon>Peronosporomycetes</taxon>
        <taxon>Peronosporales</taxon>
        <taxon>Peronosporaceae</taxon>
        <taxon>Phytophthora</taxon>
    </lineage>
</organism>